<accession>A0A9P9IA17</accession>
<dbReference type="OrthoDB" id="3797686at2759"/>
<dbReference type="AlphaFoldDB" id="A0A9P9IA17"/>
<keyword evidence="2" id="KW-1185">Reference proteome</keyword>
<organism evidence="1 2">
    <name type="scientific">Dendryphion nanum</name>
    <dbReference type="NCBI Taxonomy" id="256645"/>
    <lineage>
        <taxon>Eukaryota</taxon>
        <taxon>Fungi</taxon>
        <taxon>Dikarya</taxon>
        <taxon>Ascomycota</taxon>
        <taxon>Pezizomycotina</taxon>
        <taxon>Dothideomycetes</taxon>
        <taxon>Pleosporomycetidae</taxon>
        <taxon>Pleosporales</taxon>
        <taxon>Torulaceae</taxon>
        <taxon>Dendryphion</taxon>
    </lineage>
</organism>
<evidence type="ECO:0000313" key="2">
    <source>
        <dbReference type="Proteomes" id="UP000700596"/>
    </source>
</evidence>
<protein>
    <submittedName>
        <fullName evidence="1">Uncharacterized protein</fullName>
    </submittedName>
</protein>
<comment type="caution">
    <text evidence="1">The sequence shown here is derived from an EMBL/GenBank/DDBJ whole genome shotgun (WGS) entry which is preliminary data.</text>
</comment>
<sequence>MAESKEVDPNYLRILPQFLELKFDAAHKFEKQEWIIHNTVDESKFFLGILSGQIRKNWFGKNYEARSDKNEHKQEWEEFCKEHHVDMTRLPLRHYIYSKAGLKSLNLIGIDVHGGLKRLCDMLQSKGSATNHNSSWVIIKDPEMASKYINIGLPLSSALPDYPESLEKACHLYSKISTLVVPERDNDLDIKILLHGNSNKAWELAREKFRLKIKDHYRQMILDIAHEERLYGHLFDIRNKKRKRDAGS</sequence>
<proteinExistence type="predicted"/>
<evidence type="ECO:0000313" key="1">
    <source>
        <dbReference type="EMBL" id="KAH7113311.1"/>
    </source>
</evidence>
<dbReference type="EMBL" id="JAGMWT010000019">
    <property type="protein sequence ID" value="KAH7113311.1"/>
    <property type="molecule type" value="Genomic_DNA"/>
</dbReference>
<dbReference type="Proteomes" id="UP000700596">
    <property type="component" value="Unassembled WGS sequence"/>
</dbReference>
<gene>
    <name evidence="1" type="ORF">B0J11DRAFT_595616</name>
</gene>
<reference evidence="1" key="1">
    <citation type="journal article" date="2021" name="Nat. Commun.">
        <title>Genetic determinants of endophytism in the Arabidopsis root mycobiome.</title>
        <authorList>
            <person name="Mesny F."/>
            <person name="Miyauchi S."/>
            <person name="Thiergart T."/>
            <person name="Pickel B."/>
            <person name="Atanasova L."/>
            <person name="Karlsson M."/>
            <person name="Huettel B."/>
            <person name="Barry K.W."/>
            <person name="Haridas S."/>
            <person name="Chen C."/>
            <person name="Bauer D."/>
            <person name="Andreopoulos W."/>
            <person name="Pangilinan J."/>
            <person name="LaButti K."/>
            <person name="Riley R."/>
            <person name="Lipzen A."/>
            <person name="Clum A."/>
            <person name="Drula E."/>
            <person name="Henrissat B."/>
            <person name="Kohler A."/>
            <person name="Grigoriev I.V."/>
            <person name="Martin F.M."/>
            <person name="Hacquard S."/>
        </authorList>
    </citation>
    <scope>NUCLEOTIDE SEQUENCE</scope>
    <source>
        <strain evidence="1">MPI-CAGE-CH-0243</strain>
    </source>
</reference>
<name>A0A9P9IA17_9PLEO</name>